<dbReference type="EMBL" id="JACIBT010000026">
    <property type="protein sequence ID" value="MBB3668514.1"/>
    <property type="molecule type" value="Genomic_DNA"/>
</dbReference>
<dbReference type="Gene3D" id="1.10.10.10">
    <property type="entry name" value="Winged helix-like DNA-binding domain superfamily/Winged helix DNA-binding domain"/>
    <property type="match status" value="1"/>
</dbReference>
<dbReference type="InterPro" id="IPR036388">
    <property type="entry name" value="WH-like_DNA-bd_sf"/>
</dbReference>
<dbReference type="InterPro" id="IPR036390">
    <property type="entry name" value="WH_DNA-bd_sf"/>
</dbReference>
<dbReference type="PRINTS" id="PR00033">
    <property type="entry name" value="HTHASNC"/>
</dbReference>
<dbReference type="PROSITE" id="PS50956">
    <property type="entry name" value="HTH_ASNC_2"/>
    <property type="match status" value="1"/>
</dbReference>
<dbReference type="Proteomes" id="UP000547528">
    <property type="component" value="Unassembled WGS sequence"/>
</dbReference>
<dbReference type="InterPro" id="IPR019887">
    <property type="entry name" value="Tscrpt_reg_AsnC/Lrp_C"/>
</dbReference>
<gene>
    <name evidence="5" type="ORF">FHX47_002154</name>
</gene>
<dbReference type="SUPFAM" id="SSF46785">
    <property type="entry name" value="Winged helix' DNA-binding domain"/>
    <property type="match status" value="1"/>
</dbReference>
<evidence type="ECO:0000256" key="2">
    <source>
        <dbReference type="ARBA" id="ARBA00023125"/>
    </source>
</evidence>
<evidence type="ECO:0000259" key="4">
    <source>
        <dbReference type="PROSITE" id="PS50956"/>
    </source>
</evidence>
<dbReference type="Pfam" id="PF13412">
    <property type="entry name" value="HTH_24"/>
    <property type="match status" value="1"/>
</dbReference>
<reference evidence="5 6" key="1">
    <citation type="submission" date="2020-08" db="EMBL/GenBank/DDBJ databases">
        <title>Sequencing the genomes of 1000 actinobacteria strains.</title>
        <authorList>
            <person name="Klenk H.-P."/>
        </authorList>
    </citation>
    <scope>NUCLEOTIDE SEQUENCE [LARGE SCALE GENOMIC DNA]</scope>
    <source>
        <strain evidence="5 6">DSM 28238</strain>
    </source>
</reference>
<dbReference type="AlphaFoldDB" id="A0A7W5TX64"/>
<evidence type="ECO:0000256" key="1">
    <source>
        <dbReference type="ARBA" id="ARBA00023015"/>
    </source>
</evidence>
<dbReference type="SUPFAM" id="SSF54909">
    <property type="entry name" value="Dimeric alpha+beta barrel"/>
    <property type="match status" value="1"/>
</dbReference>
<dbReference type="Pfam" id="PF01037">
    <property type="entry name" value="AsnC_trans_reg"/>
    <property type="match status" value="1"/>
</dbReference>
<organism evidence="5 6">
    <name type="scientific">Garicola koreensis</name>
    <dbReference type="NCBI Taxonomy" id="1262554"/>
    <lineage>
        <taxon>Bacteria</taxon>
        <taxon>Bacillati</taxon>
        <taxon>Actinomycetota</taxon>
        <taxon>Actinomycetes</taxon>
        <taxon>Micrococcales</taxon>
        <taxon>Micrococcaceae</taxon>
        <taxon>Garicola</taxon>
    </lineage>
</organism>
<keyword evidence="1" id="KW-0805">Transcription regulation</keyword>
<dbReference type="GO" id="GO:0005829">
    <property type="term" value="C:cytosol"/>
    <property type="evidence" value="ECO:0007669"/>
    <property type="project" value="TreeGrafter"/>
</dbReference>
<sequence>MSQPPTSDRRPLDERDLALIAELESEGRMAISELARRIGLAESTCHKRLHALVDSGVIRGFRAEVEPAALGLQIEALISIRIHPHARRSLREFQGFLESLAETRHVYFVSGERDFLVHVAVRDTTGLRSLISERISMREEVAATNTSLIFDFASRVLTGT</sequence>
<dbReference type="RefSeq" id="WP_183358900.1">
    <property type="nucleotide sequence ID" value="NZ_BAABKR010000016.1"/>
</dbReference>
<dbReference type="SMART" id="SM00344">
    <property type="entry name" value="HTH_ASNC"/>
    <property type="match status" value="1"/>
</dbReference>
<dbReference type="CDD" id="cd00090">
    <property type="entry name" value="HTH_ARSR"/>
    <property type="match status" value="1"/>
</dbReference>
<feature type="domain" description="HTH asnC-type" evidence="4">
    <location>
        <begin position="12"/>
        <end position="73"/>
    </location>
</feature>
<keyword evidence="6" id="KW-1185">Reference proteome</keyword>
<protein>
    <submittedName>
        <fullName evidence="5">DNA-binding Lrp family transcriptional regulator</fullName>
    </submittedName>
</protein>
<keyword evidence="3" id="KW-0804">Transcription</keyword>
<evidence type="ECO:0000256" key="3">
    <source>
        <dbReference type="ARBA" id="ARBA00023163"/>
    </source>
</evidence>
<comment type="caution">
    <text evidence="5">The sequence shown here is derived from an EMBL/GenBank/DDBJ whole genome shotgun (WGS) entry which is preliminary data.</text>
</comment>
<dbReference type="InterPro" id="IPR000485">
    <property type="entry name" value="AsnC-type_HTH_dom"/>
</dbReference>
<name>A0A7W5TX64_9MICC</name>
<dbReference type="InterPro" id="IPR011991">
    <property type="entry name" value="ArsR-like_HTH"/>
</dbReference>
<dbReference type="PANTHER" id="PTHR30154:SF54">
    <property type="entry name" value="POSSIBLE TRANSCRIPTIONAL REGULATORY PROTEIN (PROBABLY LRP_ASNC-FAMILY)"/>
    <property type="match status" value="1"/>
</dbReference>
<dbReference type="GO" id="GO:0043565">
    <property type="term" value="F:sequence-specific DNA binding"/>
    <property type="evidence" value="ECO:0007669"/>
    <property type="project" value="InterPro"/>
</dbReference>
<dbReference type="Gene3D" id="3.30.70.920">
    <property type="match status" value="1"/>
</dbReference>
<dbReference type="GO" id="GO:0043200">
    <property type="term" value="P:response to amino acid"/>
    <property type="evidence" value="ECO:0007669"/>
    <property type="project" value="TreeGrafter"/>
</dbReference>
<evidence type="ECO:0000313" key="6">
    <source>
        <dbReference type="Proteomes" id="UP000547528"/>
    </source>
</evidence>
<evidence type="ECO:0000313" key="5">
    <source>
        <dbReference type="EMBL" id="MBB3668514.1"/>
    </source>
</evidence>
<dbReference type="InterPro" id="IPR019888">
    <property type="entry name" value="Tscrpt_reg_AsnC-like"/>
</dbReference>
<proteinExistence type="predicted"/>
<dbReference type="InterPro" id="IPR011008">
    <property type="entry name" value="Dimeric_a/b-barrel"/>
</dbReference>
<keyword evidence="2 5" id="KW-0238">DNA-binding</keyword>
<dbReference type="PANTHER" id="PTHR30154">
    <property type="entry name" value="LEUCINE-RESPONSIVE REGULATORY PROTEIN"/>
    <property type="match status" value="1"/>
</dbReference>
<accession>A0A7W5TX64</accession>